<feature type="transmembrane region" description="Helical" evidence="7">
    <location>
        <begin position="313"/>
        <end position="336"/>
    </location>
</feature>
<evidence type="ECO:0000256" key="2">
    <source>
        <dbReference type="ARBA" id="ARBA00022692"/>
    </source>
</evidence>
<dbReference type="InterPro" id="IPR000620">
    <property type="entry name" value="EamA_dom"/>
</dbReference>
<keyword evidence="4 7" id="KW-1133">Transmembrane helix</keyword>
<organism evidence="9 10">
    <name type="scientific">Helicocarpus griseus UAMH5409</name>
    <dbReference type="NCBI Taxonomy" id="1447875"/>
    <lineage>
        <taxon>Eukaryota</taxon>
        <taxon>Fungi</taxon>
        <taxon>Dikarya</taxon>
        <taxon>Ascomycota</taxon>
        <taxon>Pezizomycotina</taxon>
        <taxon>Eurotiomycetes</taxon>
        <taxon>Eurotiomycetidae</taxon>
        <taxon>Onygenales</taxon>
        <taxon>Ajellomycetaceae</taxon>
        <taxon>Helicocarpus</taxon>
    </lineage>
</organism>
<comment type="caution">
    <text evidence="9">The sequence shown here is derived from an EMBL/GenBank/DDBJ whole genome shotgun (WGS) entry which is preliminary data.</text>
</comment>
<feature type="transmembrane region" description="Helical" evidence="7">
    <location>
        <begin position="85"/>
        <end position="105"/>
    </location>
</feature>
<dbReference type="EMBL" id="PDNB01000022">
    <property type="protein sequence ID" value="PGH15809.1"/>
    <property type="molecule type" value="Genomic_DNA"/>
</dbReference>
<feature type="region of interest" description="Disordered" evidence="6">
    <location>
        <begin position="203"/>
        <end position="240"/>
    </location>
</feature>
<proteinExistence type="predicted"/>
<dbReference type="GO" id="GO:0016020">
    <property type="term" value="C:membrane"/>
    <property type="evidence" value="ECO:0007669"/>
    <property type="project" value="UniProtKB-SubCell"/>
</dbReference>
<dbReference type="OrthoDB" id="306876at2759"/>
<feature type="transmembrane region" description="Helical" evidence="7">
    <location>
        <begin position="149"/>
        <end position="167"/>
    </location>
</feature>
<evidence type="ECO:0000256" key="5">
    <source>
        <dbReference type="ARBA" id="ARBA00023136"/>
    </source>
</evidence>
<feature type="region of interest" description="Disordered" evidence="6">
    <location>
        <begin position="1"/>
        <end position="30"/>
    </location>
</feature>
<keyword evidence="5 7" id="KW-0472">Membrane</keyword>
<feature type="compositionally biased region" description="Basic and acidic residues" evidence="6">
    <location>
        <begin position="499"/>
        <end position="512"/>
    </location>
</feature>
<evidence type="ECO:0000256" key="1">
    <source>
        <dbReference type="ARBA" id="ARBA00004477"/>
    </source>
</evidence>
<comment type="subcellular location">
    <subcellularLocation>
        <location evidence="1">Endoplasmic reticulum membrane</location>
        <topology evidence="1">Multi-pass membrane protein</topology>
    </subcellularLocation>
</comment>
<name>A0A2B7Y3T4_9EURO</name>
<feature type="compositionally biased region" description="Low complexity" evidence="6">
    <location>
        <begin position="203"/>
        <end position="235"/>
    </location>
</feature>
<protein>
    <recommendedName>
        <fullName evidence="8">EamA domain-containing protein</fullName>
    </recommendedName>
</protein>
<feature type="transmembrane region" description="Helical" evidence="7">
    <location>
        <begin position="279"/>
        <end position="301"/>
    </location>
</feature>
<feature type="transmembrane region" description="Helical" evidence="7">
    <location>
        <begin position="117"/>
        <end position="137"/>
    </location>
</feature>
<evidence type="ECO:0000256" key="6">
    <source>
        <dbReference type="SAM" id="MobiDB-lite"/>
    </source>
</evidence>
<keyword evidence="2 7" id="KW-0812">Transmembrane</keyword>
<dbReference type="SUPFAM" id="SSF103481">
    <property type="entry name" value="Multidrug resistance efflux transporter EmrE"/>
    <property type="match status" value="1"/>
</dbReference>
<feature type="domain" description="EamA" evidence="8">
    <location>
        <begin position="50"/>
        <end position="190"/>
    </location>
</feature>
<feature type="region of interest" description="Disordered" evidence="6">
    <location>
        <begin position="370"/>
        <end position="402"/>
    </location>
</feature>
<evidence type="ECO:0000313" key="9">
    <source>
        <dbReference type="EMBL" id="PGH15809.1"/>
    </source>
</evidence>
<dbReference type="InterPro" id="IPR037185">
    <property type="entry name" value="EmrE-like"/>
</dbReference>
<dbReference type="AlphaFoldDB" id="A0A2B7Y3T4"/>
<feature type="transmembrane region" description="Helical" evidence="7">
    <location>
        <begin position="46"/>
        <end position="65"/>
    </location>
</feature>
<dbReference type="STRING" id="1447875.A0A2B7Y3T4"/>
<feature type="region of interest" description="Disordered" evidence="6">
    <location>
        <begin position="454"/>
        <end position="512"/>
    </location>
</feature>
<feature type="transmembrane region" description="Helical" evidence="7">
    <location>
        <begin position="179"/>
        <end position="199"/>
    </location>
</feature>
<reference evidence="9 10" key="1">
    <citation type="submission" date="2017-10" db="EMBL/GenBank/DDBJ databases">
        <title>Comparative genomics in systemic dimorphic fungi from Ajellomycetaceae.</title>
        <authorList>
            <person name="Munoz J.F."/>
            <person name="Mcewen J.G."/>
            <person name="Clay O.K."/>
            <person name="Cuomo C.A."/>
        </authorList>
    </citation>
    <scope>NUCLEOTIDE SEQUENCE [LARGE SCALE GENOMIC DNA]</scope>
    <source>
        <strain evidence="9 10">UAMH5409</strain>
    </source>
</reference>
<accession>A0A2B7Y3T4</accession>
<keyword evidence="10" id="KW-1185">Reference proteome</keyword>
<evidence type="ECO:0000256" key="3">
    <source>
        <dbReference type="ARBA" id="ARBA00022824"/>
    </source>
</evidence>
<evidence type="ECO:0000256" key="7">
    <source>
        <dbReference type="SAM" id="Phobius"/>
    </source>
</evidence>
<dbReference type="Pfam" id="PF00892">
    <property type="entry name" value="EamA"/>
    <property type="match status" value="1"/>
</dbReference>
<dbReference type="PANTHER" id="PTHR22911:SF6">
    <property type="entry name" value="SOLUTE CARRIER FAMILY 35 MEMBER G1"/>
    <property type="match status" value="1"/>
</dbReference>
<gene>
    <name evidence="9" type="ORF">AJ79_02190</name>
</gene>
<feature type="transmembrane region" description="Helical" evidence="7">
    <location>
        <begin position="248"/>
        <end position="267"/>
    </location>
</feature>
<feature type="region of interest" description="Disordered" evidence="6">
    <location>
        <begin position="346"/>
        <end position="365"/>
    </location>
</feature>
<dbReference type="Proteomes" id="UP000223968">
    <property type="component" value="Unassembled WGS sequence"/>
</dbReference>
<evidence type="ECO:0000259" key="8">
    <source>
        <dbReference type="Pfam" id="PF00892"/>
    </source>
</evidence>
<keyword evidence="3" id="KW-0256">Endoplasmic reticulum</keyword>
<dbReference type="PANTHER" id="PTHR22911">
    <property type="entry name" value="ACYL-MALONYL CONDENSING ENZYME-RELATED"/>
    <property type="match status" value="1"/>
</dbReference>
<feature type="compositionally biased region" description="Basic and acidic residues" evidence="6">
    <location>
        <begin position="384"/>
        <end position="395"/>
    </location>
</feature>
<evidence type="ECO:0000256" key="4">
    <source>
        <dbReference type="ARBA" id="ARBA00022989"/>
    </source>
</evidence>
<evidence type="ECO:0000313" key="10">
    <source>
        <dbReference type="Proteomes" id="UP000223968"/>
    </source>
</evidence>
<sequence length="512" mass="53852">MSQSQSRLNGLTGEEYTPAAGSGNNNIIPARKPAHRSWKRKLRHSWLMSKGMLMVMLAQFFGASMNVMTRTLELNGDHGEGMHPFQILFARMGITVLLSIAYMLYTRVPHPLGVPSVRPLLLLRGFSGFFGVFGMYYSLLYLPLSEATVLTFLAPIGCCYICSLTMANETFSRRQQLAALVSLVGVVLIARPAGLFHGVTVGSSTGSGSASSTSSRSSSSMATTTTSSGLMTTNSPTSAGNTPYHRTIGTLAALLGVLGATGAYTSIRIIGKRAHPLVSVTYFSATTTLVSLLGVLAIPSISFRFPENVVEWALLAGLGTCGFVLQFLLTAGLAYVPPAEVVEEEEKNKGLGMGRGERGDKVGADGMVSGTGAGVGAGDDDVENDGRQKESERPKPSTHGSKATSMVYTQMLFALLYDKVVWDATPSALSWVGSGIILASAIYVAVVKESGSKSASTDVGDANKNGNGNGIGGTQPGYVHKQGVEDARVNGAGEGRGLLADHDGREYGGVRQ</sequence>